<organism evidence="8 9">
    <name type="scientific">Solea senegalensis</name>
    <name type="common">Senegalese sole</name>
    <dbReference type="NCBI Taxonomy" id="28829"/>
    <lineage>
        <taxon>Eukaryota</taxon>
        <taxon>Metazoa</taxon>
        <taxon>Chordata</taxon>
        <taxon>Craniata</taxon>
        <taxon>Vertebrata</taxon>
        <taxon>Euteleostomi</taxon>
        <taxon>Actinopterygii</taxon>
        <taxon>Neopterygii</taxon>
        <taxon>Teleostei</taxon>
        <taxon>Neoteleostei</taxon>
        <taxon>Acanthomorphata</taxon>
        <taxon>Carangaria</taxon>
        <taxon>Pleuronectiformes</taxon>
        <taxon>Pleuronectoidei</taxon>
        <taxon>Soleidae</taxon>
        <taxon>Solea</taxon>
    </lineage>
</organism>
<dbReference type="InterPro" id="IPR003193">
    <property type="entry name" value="ADP-ribosyl_cyclase"/>
</dbReference>
<evidence type="ECO:0000256" key="3">
    <source>
        <dbReference type="ARBA" id="ARBA00022679"/>
    </source>
</evidence>
<protein>
    <recommendedName>
        <fullName evidence="2">ADP-ribosyl cyclase/cyclic ADP-ribose hydrolase</fullName>
        <ecNumber evidence="2">3.2.2.6</ecNumber>
    </recommendedName>
</protein>
<keyword evidence="6" id="KW-1015">Disulfide bond</keyword>
<dbReference type="EMBL" id="JAGKHQ010000001">
    <property type="protein sequence ID" value="KAG7525648.1"/>
    <property type="molecule type" value="Genomic_DNA"/>
</dbReference>
<dbReference type="GO" id="GO:0016849">
    <property type="term" value="F:phosphorus-oxygen lyase activity"/>
    <property type="evidence" value="ECO:0007669"/>
    <property type="project" value="TreeGrafter"/>
</dbReference>
<accession>A0AAV6T905</accession>
<dbReference type="GO" id="GO:0030890">
    <property type="term" value="P:positive regulation of B cell proliferation"/>
    <property type="evidence" value="ECO:0007669"/>
    <property type="project" value="TreeGrafter"/>
</dbReference>
<keyword evidence="5" id="KW-0520">NAD</keyword>
<evidence type="ECO:0000256" key="6">
    <source>
        <dbReference type="ARBA" id="ARBA00023157"/>
    </source>
</evidence>
<proteinExistence type="inferred from homology"/>
<dbReference type="PANTHER" id="PTHR10912">
    <property type="entry name" value="ADP-RIBOSYL CYCLASE"/>
    <property type="match status" value="1"/>
</dbReference>
<evidence type="ECO:0000256" key="2">
    <source>
        <dbReference type="ARBA" id="ARBA00011982"/>
    </source>
</evidence>
<keyword evidence="9" id="KW-1185">Reference proteome</keyword>
<name>A0AAV6T905_SOLSE</name>
<evidence type="ECO:0000313" key="8">
    <source>
        <dbReference type="EMBL" id="KAG7525648.1"/>
    </source>
</evidence>
<comment type="similarity">
    <text evidence="1">Belongs to the ADP-ribosyl cyclase family.</text>
</comment>
<sequence length="275" mass="30930">MERDYRPAHRGRRRLIVFLGVCAIILLVIIVAVLLVVVIKDNETNQLEKSFLTRCEAFEGYNCEEIWIIFKNAFVQKDPCKVPMEAYDLLFTAVPTKPSCNRMMFWTKTKDFVHDFTGKKDCFVTLENMMLGSVLDGLTWCGKENSDEIFTSGCPGWTDCENNAVRSFWNKASTEFADAACGDVSAMLNGSIATPYAPTSIFASIEVKRFTSPRVRSLTVVLVTEEKDVTNCTNASLKNLQNDLDKGIKYSCKEVAESQLQECSNNPEKPCGTCW</sequence>
<keyword evidence="3" id="KW-0808">Transferase</keyword>
<dbReference type="Proteomes" id="UP000693946">
    <property type="component" value="Linkage Group LG1"/>
</dbReference>
<evidence type="ECO:0000256" key="7">
    <source>
        <dbReference type="SAM" id="Phobius"/>
    </source>
</evidence>
<reference evidence="8 9" key="1">
    <citation type="journal article" date="2021" name="Sci. Rep.">
        <title>Chromosome anchoring in Senegalese sole (Solea senegalensis) reveals sex-associated markers and genome rearrangements in flatfish.</title>
        <authorList>
            <person name="Guerrero-Cozar I."/>
            <person name="Gomez-Garrido J."/>
            <person name="Berbel C."/>
            <person name="Martinez-Blanch J.F."/>
            <person name="Alioto T."/>
            <person name="Claros M.G."/>
            <person name="Gagnaire P.A."/>
            <person name="Manchado M."/>
        </authorList>
    </citation>
    <scope>NUCLEOTIDE SEQUENCE [LARGE SCALE GENOMIC DNA]</scope>
    <source>
        <strain evidence="8">Sse05_10M</strain>
    </source>
</reference>
<dbReference type="EC" id="3.2.2.6" evidence="2"/>
<gene>
    <name evidence="8" type="ORF">JOB18_030094</name>
</gene>
<dbReference type="GO" id="GO:0016740">
    <property type="term" value="F:transferase activity"/>
    <property type="evidence" value="ECO:0007669"/>
    <property type="project" value="UniProtKB-KW"/>
</dbReference>
<dbReference type="CDD" id="cd04759">
    <property type="entry name" value="Rib_hydrolase"/>
    <property type="match status" value="1"/>
</dbReference>
<keyword evidence="7" id="KW-1133">Transmembrane helix</keyword>
<feature type="transmembrane region" description="Helical" evidence="7">
    <location>
        <begin position="15"/>
        <end position="39"/>
    </location>
</feature>
<dbReference type="PANTHER" id="PTHR10912:SF9">
    <property type="entry name" value="ADP-RIBOSYL CYCLASE_CYCLIC ADP-RIBOSE HYDROLASE"/>
    <property type="match status" value="1"/>
</dbReference>
<keyword evidence="7" id="KW-0472">Membrane</keyword>
<dbReference type="GO" id="GO:0061809">
    <property type="term" value="F:NAD+ nucleosidase activity, cyclic ADP-ribose generating"/>
    <property type="evidence" value="ECO:0007669"/>
    <property type="project" value="UniProtKB-EC"/>
</dbReference>
<dbReference type="Pfam" id="PF02267">
    <property type="entry name" value="Rib_hydrolayse"/>
    <property type="match status" value="1"/>
</dbReference>
<evidence type="ECO:0000313" key="9">
    <source>
        <dbReference type="Proteomes" id="UP000693946"/>
    </source>
</evidence>
<keyword evidence="7" id="KW-0812">Transmembrane</keyword>
<evidence type="ECO:0000256" key="4">
    <source>
        <dbReference type="ARBA" id="ARBA00022801"/>
    </source>
</evidence>
<dbReference type="AlphaFoldDB" id="A0AAV6T905"/>
<comment type="caution">
    <text evidence="8">The sequence shown here is derived from an EMBL/GenBank/DDBJ whole genome shotgun (WGS) entry which is preliminary data.</text>
</comment>
<dbReference type="GO" id="GO:0005886">
    <property type="term" value="C:plasma membrane"/>
    <property type="evidence" value="ECO:0007669"/>
    <property type="project" value="TreeGrafter"/>
</dbReference>
<keyword evidence="4 8" id="KW-0378">Hydrolase</keyword>
<evidence type="ECO:0000256" key="1">
    <source>
        <dbReference type="ARBA" id="ARBA00005406"/>
    </source>
</evidence>
<evidence type="ECO:0000256" key="5">
    <source>
        <dbReference type="ARBA" id="ARBA00023027"/>
    </source>
</evidence>